<accession>A4PRI2</accession>
<dbReference type="Proteomes" id="UP000002051">
    <property type="component" value="Chromosome 8"/>
</dbReference>
<dbReference type="EnsemblPlants" id="AET05550">
    <property type="protein sequence ID" value="AET05550"/>
    <property type="gene ID" value="MTR_8g106830"/>
</dbReference>
<reference evidence="2 4" key="3">
    <citation type="journal article" date="2011" name="Nature">
        <title>The Medicago genome provides insight into the evolution of rhizobial symbioses.</title>
        <authorList>
            <person name="Young N.D."/>
            <person name="Debelle F."/>
            <person name="Oldroyd G.E."/>
            <person name="Geurts R."/>
            <person name="Cannon S.B."/>
            <person name="Udvardi M.K."/>
            <person name="Benedito V.A."/>
            <person name="Mayer K.F."/>
            <person name="Gouzy J."/>
            <person name="Schoof H."/>
            <person name="Van de Peer Y."/>
            <person name="Proost S."/>
            <person name="Cook D.R."/>
            <person name="Meyers B.C."/>
            <person name="Spannagl M."/>
            <person name="Cheung F."/>
            <person name="De Mita S."/>
            <person name="Krishnakumar V."/>
            <person name="Gundlach H."/>
            <person name="Zhou S."/>
            <person name="Mudge J."/>
            <person name="Bharti A.K."/>
            <person name="Murray J.D."/>
            <person name="Naoumkina M.A."/>
            <person name="Rosen B."/>
            <person name="Silverstein K.A."/>
            <person name="Tang H."/>
            <person name="Rombauts S."/>
            <person name="Zhao P.X."/>
            <person name="Zhou P."/>
            <person name="Barbe V."/>
            <person name="Bardou P."/>
            <person name="Bechner M."/>
            <person name="Bellec A."/>
            <person name="Berger A."/>
            <person name="Berges H."/>
            <person name="Bidwell S."/>
            <person name="Bisseling T."/>
            <person name="Choisne N."/>
            <person name="Couloux A."/>
            <person name="Denny R."/>
            <person name="Deshpande S."/>
            <person name="Dai X."/>
            <person name="Doyle J.J."/>
            <person name="Dudez A.M."/>
            <person name="Farmer A.D."/>
            <person name="Fouteau S."/>
            <person name="Franken C."/>
            <person name="Gibelin C."/>
            <person name="Gish J."/>
            <person name="Goldstein S."/>
            <person name="Gonzalez A.J."/>
            <person name="Green P.J."/>
            <person name="Hallab A."/>
            <person name="Hartog M."/>
            <person name="Hua A."/>
            <person name="Humphray S.J."/>
            <person name="Jeong D.H."/>
            <person name="Jing Y."/>
            <person name="Jocker A."/>
            <person name="Kenton S.M."/>
            <person name="Kim D.J."/>
            <person name="Klee K."/>
            <person name="Lai H."/>
            <person name="Lang C."/>
            <person name="Lin S."/>
            <person name="Macmil S.L."/>
            <person name="Magdelenat G."/>
            <person name="Matthews L."/>
            <person name="McCorrison J."/>
            <person name="Monaghan E.L."/>
            <person name="Mun J.H."/>
            <person name="Najar F.Z."/>
            <person name="Nicholson C."/>
            <person name="Noirot C."/>
            <person name="O'Bleness M."/>
            <person name="Paule C.R."/>
            <person name="Poulain J."/>
            <person name="Prion F."/>
            <person name="Qin B."/>
            <person name="Qu C."/>
            <person name="Retzel E.F."/>
            <person name="Riddle C."/>
            <person name="Sallet E."/>
            <person name="Samain S."/>
            <person name="Samson N."/>
            <person name="Sanders I."/>
            <person name="Saurat O."/>
            <person name="Scarpelli C."/>
            <person name="Schiex T."/>
            <person name="Segurens B."/>
            <person name="Severin A.J."/>
            <person name="Sherrier D.J."/>
            <person name="Shi R."/>
            <person name="Sims S."/>
            <person name="Singer S.R."/>
            <person name="Sinharoy S."/>
            <person name="Sterck L."/>
            <person name="Viollet A."/>
            <person name="Wang B.B."/>
            <person name="Wang K."/>
            <person name="Wang M."/>
            <person name="Wang X."/>
            <person name="Warfsmann J."/>
            <person name="Weissenbach J."/>
            <person name="White D.D."/>
            <person name="White J.D."/>
            <person name="Wiley G.B."/>
            <person name="Wincker P."/>
            <person name="Xing Y."/>
            <person name="Yang L."/>
            <person name="Yao Z."/>
            <person name="Ying F."/>
            <person name="Zhai J."/>
            <person name="Zhou L."/>
            <person name="Zuber A."/>
            <person name="Denarie J."/>
            <person name="Dixon R.A."/>
            <person name="May G.D."/>
            <person name="Schwartz D.C."/>
            <person name="Rogers J."/>
            <person name="Quetier F."/>
            <person name="Town C.D."/>
            <person name="Roe B.A."/>
        </authorList>
    </citation>
    <scope>NUCLEOTIDE SEQUENCE [LARGE SCALE GENOMIC DNA]</scope>
    <source>
        <strain evidence="2">A17</strain>
        <strain evidence="3 4">cv. Jemalong A17</strain>
    </source>
</reference>
<dbReference type="AlphaFoldDB" id="A4PRI2"/>
<keyword evidence="4" id="KW-1185">Reference proteome</keyword>
<name>A4PRI2_MEDTR</name>
<proteinExistence type="predicted"/>
<organism evidence="1">
    <name type="scientific">Medicago truncatula</name>
    <name type="common">Barrel medic</name>
    <name type="synonym">Medicago tribuloides</name>
    <dbReference type="NCBI Taxonomy" id="3880"/>
    <lineage>
        <taxon>Eukaryota</taxon>
        <taxon>Viridiplantae</taxon>
        <taxon>Streptophyta</taxon>
        <taxon>Embryophyta</taxon>
        <taxon>Tracheophyta</taxon>
        <taxon>Spermatophyta</taxon>
        <taxon>Magnoliopsida</taxon>
        <taxon>eudicotyledons</taxon>
        <taxon>Gunneridae</taxon>
        <taxon>Pentapetalae</taxon>
        <taxon>rosids</taxon>
        <taxon>fabids</taxon>
        <taxon>Fabales</taxon>
        <taxon>Fabaceae</taxon>
        <taxon>Papilionoideae</taxon>
        <taxon>50 kb inversion clade</taxon>
        <taxon>NPAAA clade</taxon>
        <taxon>Hologalegina</taxon>
        <taxon>IRL clade</taxon>
        <taxon>Trifolieae</taxon>
        <taxon>Medicago</taxon>
    </lineage>
</organism>
<evidence type="ECO:0000313" key="3">
    <source>
        <dbReference type="EnsemblPlants" id="AET05550"/>
    </source>
</evidence>
<gene>
    <name evidence="2" type="ordered locus">MTR_8g106830</name>
    <name evidence="1" type="ORF">MtrDRAFT_AC139526g51v2</name>
</gene>
<dbReference type="PaxDb" id="3880-AET05550"/>
<evidence type="ECO:0000313" key="2">
    <source>
        <dbReference type="EMBL" id="AET05550.1"/>
    </source>
</evidence>
<dbReference type="EMBL" id="CM001224">
    <property type="protein sequence ID" value="AET05550.1"/>
    <property type="molecule type" value="Genomic_DNA"/>
</dbReference>
<dbReference type="HOGENOM" id="CLU_3053462_0_0_1"/>
<evidence type="ECO:0000313" key="4">
    <source>
        <dbReference type="Proteomes" id="UP000002051"/>
    </source>
</evidence>
<protein>
    <submittedName>
        <fullName evidence="1 3">Uncharacterized protein</fullName>
    </submittedName>
</protein>
<reference evidence="1" key="1">
    <citation type="submission" date="2006-03" db="EMBL/GenBank/DDBJ databases">
        <authorList>
            <person name="Shaull S."/>
            <person name="Lin S."/>
            <person name="Dixon R."/>
            <person name="May G."/>
            <person name="Sumner L."/>
            <person name="Gonzales B."/>
            <person name="Cook D."/>
            <person name="Kim D."/>
            <person name="Roe B.A."/>
        </authorList>
    </citation>
    <scope>NUCLEOTIDE SEQUENCE</scope>
</reference>
<reference evidence="2 4" key="4">
    <citation type="journal article" date="2014" name="BMC Genomics">
        <title>An improved genome release (version Mt4.0) for the model legume Medicago truncatula.</title>
        <authorList>
            <person name="Tang H."/>
            <person name="Krishnakumar V."/>
            <person name="Bidwell S."/>
            <person name="Rosen B."/>
            <person name="Chan A."/>
            <person name="Zhou S."/>
            <person name="Gentzbittel L."/>
            <person name="Childs K.L."/>
            <person name="Yandell M."/>
            <person name="Gundlach H."/>
            <person name="Mayer K.F."/>
            <person name="Schwartz D.C."/>
            <person name="Town C.D."/>
        </authorList>
    </citation>
    <scope>GENOME REANNOTATION</scope>
    <source>
        <strain evidence="3 4">cv. Jemalong A17</strain>
    </source>
</reference>
<evidence type="ECO:0000313" key="1">
    <source>
        <dbReference type="EMBL" id="ABP02612.1"/>
    </source>
</evidence>
<sequence>MVVAKSEANSKAVLTPEDIFIIYCHCLQVDRVAMLLHFYMLYHDSATCWLYIFF</sequence>
<dbReference type="EMBL" id="AC139526">
    <property type="protein sequence ID" value="ABP02612.1"/>
    <property type="molecule type" value="Genomic_DNA"/>
</dbReference>
<reference evidence="3" key="5">
    <citation type="submission" date="2015-04" db="UniProtKB">
        <authorList>
            <consortium name="EnsemblPlants"/>
        </authorList>
    </citation>
    <scope>IDENTIFICATION</scope>
    <source>
        <strain evidence="3">cv. Jemalong A17</strain>
    </source>
</reference>
<reference evidence="1" key="2">
    <citation type="submission" date="2007-04" db="EMBL/GenBank/DDBJ databases">
        <authorList>
            <consortium name="The International Medicago Genome Annotation Group"/>
        </authorList>
    </citation>
    <scope>NUCLEOTIDE SEQUENCE</scope>
</reference>